<evidence type="ECO:0000313" key="11">
    <source>
        <dbReference type="Proteomes" id="UP000318582"/>
    </source>
</evidence>
<keyword evidence="4 9" id="KW-0812">Transmembrane</keyword>
<name>A0A507DXQ1_9FUNG</name>
<evidence type="ECO:0000256" key="1">
    <source>
        <dbReference type="ARBA" id="ARBA00004127"/>
    </source>
</evidence>
<sequence length="77" mass="8471">MAGVAILVTFILFALAGGTAFWFIPKSQDQILYRTALSLTLVCTWTMWAVTYLAQMNPLIVPERSFGHNPTGGHSNL</sequence>
<feature type="transmembrane region" description="Helical" evidence="9">
    <location>
        <begin position="36"/>
        <end position="54"/>
    </location>
</feature>
<keyword evidence="7" id="KW-0406">Ion transport</keyword>
<keyword evidence="8 9" id="KW-0472">Membrane</keyword>
<keyword evidence="3" id="KW-0813">Transport</keyword>
<evidence type="ECO:0000313" key="10">
    <source>
        <dbReference type="EMBL" id="TPX56231.1"/>
    </source>
</evidence>
<evidence type="ECO:0008006" key="12">
    <source>
        <dbReference type="Google" id="ProtNLM"/>
    </source>
</evidence>
<dbReference type="GO" id="GO:0012505">
    <property type="term" value="C:endomembrane system"/>
    <property type="evidence" value="ECO:0007669"/>
    <property type="project" value="UniProtKB-SubCell"/>
</dbReference>
<keyword evidence="5" id="KW-0375">Hydrogen ion transport</keyword>
<reference evidence="10 11" key="1">
    <citation type="journal article" date="2019" name="Sci. Rep.">
        <title>Comparative genomics of chytrid fungi reveal insights into the obligate biotrophic and pathogenic lifestyle of Synchytrium endobioticum.</title>
        <authorList>
            <person name="van de Vossenberg B.T.L.H."/>
            <person name="Warris S."/>
            <person name="Nguyen H.D.T."/>
            <person name="van Gent-Pelzer M.P.E."/>
            <person name="Joly D.L."/>
            <person name="van de Geest H.C."/>
            <person name="Bonants P.J.M."/>
            <person name="Smith D.S."/>
            <person name="Levesque C.A."/>
            <person name="van der Lee T.A.J."/>
        </authorList>
    </citation>
    <scope>NUCLEOTIDE SEQUENCE [LARGE SCALE GENOMIC DNA]</scope>
    <source>
        <strain evidence="10 11">CBS 809.83</strain>
    </source>
</reference>
<dbReference type="Proteomes" id="UP000318582">
    <property type="component" value="Unassembled WGS sequence"/>
</dbReference>
<comment type="caution">
    <text evidence="10">The sequence shown here is derived from an EMBL/GenBank/DDBJ whole genome shotgun (WGS) entry which is preliminary data.</text>
</comment>
<evidence type="ECO:0000256" key="2">
    <source>
        <dbReference type="ARBA" id="ARBA00008328"/>
    </source>
</evidence>
<accession>A0A507DXQ1</accession>
<keyword evidence="6 9" id="KW-1133">Transmembrane helix</keyword>
<dbReference type="STRING" id="109895.A0A507DXQ1"/>
<evidence type="ECO:0000256" key="5">
    <source>
        <dbReference type="ARBA" id="ARBA00022781"/>
    </source>
</evidence>
<proteinExistence type="inferred from homology"/>
<protein>
    <recommendedName>
        <fullName evidence="12">V-type proton ATPase subunit</fullName>
    </recommendedName>
</protein>
<dbReference type="GO" id="GO:0033179">
    <property type="term" value="C:proton-transporting V-type ATPase, V0 domain"/>
    <property type="evidence" value="ECO:0007669"/>
    <property type="project" value="InterPro"/>
</dbReference>
<dbReference type="Pfam" id="PF05493">
    <property type="entry name" value="ATP_synt_H"/>
    <property type="match status" value="1"/>
</dbReference>
<keyword evidence="11" id="KW-1185">Reference proteome</keyword>
<evidence type="ECO:0000256" key="4">
    <source>
        <dbReference type="ARBA" id="ARBA00022692"/>
    </source>
</evidence>
<evidence type="ECO:0000256" key="7">
    <source>
        <dbReference type="ARBA" id="ARBA00023065"/>
    </source>
</evidence>
<organism evidence="10 11">
    <name type="scientific">Powellomyces hirtus</name>
    <dbReference type="NCBI Taxonomy" id="109895"/>
    <lineage>
        <taxon>Eukaryota</taxon>
        <taxon>Fungi</taxon>
        <taxon>Fungi incertae sedis</taxon>
        <taxon>Chytridiomycota</taxon>
        <taxon>Chytridiomycota incertae sedis</taxon>
        <taxon>Chytridiomycetes</taxon>
        <taxon>Spizellomycetales</taxon>
        <taxon>Powellomycetaceae</taxon>
        <taxon>Powellomyces</taxon>
    </lineage>
</organism>
<evidence type="ECO:0000256" key="8">
    <source>
        <dbReference type="ARBA" id="ARBA00023136"/>
    </source>
</evidence>
<dbReference type="PANTHER" id="PTHR12263:SF0">
    <property type="entry name" value="V-TYPE PROTON ATPASE SUBUNIT"/>
    <property type="match status" value="1"/>
</dbReference>
<dbReference type="GO" id="GO:0046961">
    <property type="term" value="F:proton-transporting ATPase activity, rotational mechanism"/>
    <property type="evidence" value="ECO:0007669"/>
    <property type="project" value="InterPro"/>
</dbReference>
<dbReference type="InterPro" id="IPR008389">
    <property type="entry name" value="ATPase_V0-cplx_e1/e2_su"/>
</dbReference>
<comment type="subcellular location">
    <subcellularLocation>
        <location evidence="1">Endomembrane system</location>
        <topology evidence="1">Multi-pass membrane protein</topology>
    </subcellularLocation>
</comment>
<gene>
    <name evidence="10" type="ORF">PhCBS80983_g04693</name>
</gene>
<evidence type="ECO:0000256" key="9">
    <source>
        <dbReference type="SAM" id="Phobius"/>
    </source>
</evidence>
<evidence type="ECO:0000256" key="6">
    <source>
        <dbReference type="ARBA" id="ARBA00022989"/>
    </source>
</evidence>
<comment type="similarity">
    <text evidence="2">Belongs to the V-ATPase e1/e2 subunit family.</text>
</comment>
<evidence type="ECO:0000256" key="3">
    <source>
        <dbReference type="ARBA" id="ARBA00022448"/>
    </source>
</evidence>
<dbReference type="EMBL" id="QEAQ01000081">
    <property type="protein sequence ID" value="TPX56231.1"/>
    <property type="molecule type" value="Genomic_DNA"/>
</dbReference>
<dbReference type="PANTHER" id="PTHR12263">
    <property type="entry name" value="VACUOLAR ATP SYNTHASE SUBUNIT H"/>
    <property type="match status" value="1"/>
</dbReference>
<dbReference type="AlphaFoldDB" id="A0A507DXQ1"/>